<reference evidence="2 3" key="1">
    <citation type="submission" date="2017-08" db="EMBL/GenBank/DDBJ databases">
        <title>Infants hospitalized years apart are colonized by the same room-sourced microbial strains.</title>
        <authorList>
            <person name="Brooks B."/>
            <person name="Olm M.R."/>
            <person name="Firek B.A."/>
            <person name="Baker R."/>
            <person name="Thomas B.C."/>
            <person name="Morowitz M.J."/>
            <person name="Banfield J.F."/>
        </authorList>
    </citation>
    <scope>NUCLEOTIDE SEQUENCE [LARGE SCALE GENOMIC DNA]</scope>
    <source>
        <strain evidence="2">S2_018_000_R3_119</strain>
    </source>
</reference>
<organism evidence="2 3">
    <name type="scientific">Sphingomonas taxi</name>
    <dbReference type="NCBI Taxonomy" id="1549858"/>
    <lineage>
        <taxon>Bacteria</taxon>
        <taxon>Pseudomonadati</taxon>
        <taxon>Pseudomonadota</taxon>
        <taxon>Alphaproteobacteria</taxon>
        <taxon>Sphingomonadales</taxon>
        <taxon>Sphingomonadaceae</taxon>
        <taxon>Sphingomonas</taxon>
    </lineage>
</organism>
<proteinExistence type="predicted"/>
<evidence type="ECO:0000256" key="1">
    <source>
        <dbReference type="SAM" id="SignalP"/>
    </source>
</evidence>
<name>A0A2W4YYW6_9SPHN</name>
<feature type="chain" id="PRO_5015860627" evidence="1">
    <location>
        <begin position="27"/>
        <end position="309"/>
    </location>
</feature>
<comment type="caution">
    <text evidence="2">The sequence shown here is derived from an EMBL/GenBank/DDBJ whole genome shotgun (WGS) entry which is preliminary data.</text>
</comment>
<dbReference type="AlphaFoldDB" id="A0A2W4YYW6"/>
<dbReference type="Pfam" id="PF04338">
    <property type="entry name" value="DUF481"/>
    <property type="match status" value="1"/>
</dbReference>
<keyword evidence="1" id="KW-0732">Signal</keyword>
<accession>A0A2W4YYW6</accession>
<sequence>MLHCRYGTAVRRLSLLLLAPLLLANAPDPQSVMIPETIRAMLDAALESGNEADVNTVAKYARAADPLSGDAVLAIAEKWKADRAAQRTQVIRQASFLDLWSGKAEVGGYLTTGNSDTAGGTAVLDLNREGLRWRHKFHAQADYQSNLNITTREHYLASYEPNYKVDDRAYIYGVAQYESDRFLGYFNRYSTSVGAGYSVIKTAGTKLDLELGPAYRDTEFTDNTVQSSIAARGTANFSIRILSGLSVSQVASAYVQRYNSTLSGTTSLNAKLIGPLSAALSYSVQYESEPPVGSVSTDTTSRASLVYSF</sequence>
<dbReference type="EMBL" id="QFMX01000004">
    <property type="protein sequence ID" value="PZO75260.1"/>
    <property type="molecule type" value="Genomic_DNA"/>
</dbReference>
<evidence type="ECO:0000313" key="2">
    <source>
        <dbReference type="EMBL" id="PZO75260.1"/>
    </source>
</evidence>
<gene>
    <name evidence="2" type="ORF">DI640_04370</name>
</gene>
<protein>
    <submittedName>
        <fullName evidence="2">DUF481 domain-containing protein</fullName>
    </submittedName>
</protein>
<feature type="signal peptide" evidence="1">
    <location>
        <begin position="1"/>
        <end position="26"/>
    </location>
</feature>
<evidence type="ECO:0000313" key="3">
    <source>
        <dbReference type="Proteomes" id="UP000249555"/>
    </source>
</evidence>
<dbReference type="InterPro" id="IPR007433">
    <property type="entry name" value="DUF481"/>
</dbReference>
<dbReference type="Proteomes" id="UP000249555">
    <property type="component" value="Unassembled WGS sequence"/>
</dbReference>